<dbReference type="Proteomes" id="UP001596109">
    <property type="component" value="Unassembled WGS sequence"/>
</dbReference>
<comment type="caution">
    <text evidence="1">The sequence shown here is derived from an EMBL/GenBank/DDBJ whole genome shotgun (WGS) entry which is preliminary data.</text>
</comment>
<name>A0ABW0TDT1_9BACL</name>
<keyword evidence="2" id="KW-1185">Reference proteome</keyword>
<protein>
    <recommendedName>
        <fullName evidence="3">Fur-regulated basic protein A</fullName>
    </recommendedName>
</protein>
<dbReference type="RefSeq" id="WP_381429709.1">
    <property type="nucleotide sequence ID" value="NZ_JBHSNO010000001.1"/>
</dbReference>
<dbReference type="EMBL" id="JBHSNO010000001">
    <property type="protein sequence ID" value="MFC5587575.1"/>
    <property type="molecule type" value="Genomic_DNA"/>
</dbReference>
<proteinExistence type="predicted"/>
<evidence type="ECO:0008006" key="3">
    <source>
        <dbReference type="Google" id="ProtNLM"/>
    </source>
</evidence>
<sequence>MKNRRNYVIAELNSLGIYENLKSVPLEKLEYRELLGMLAVARAVAS</sequence>
<reference evidence="2" key="1">
    <citation type="journal article" date="2019" name="Int. J. Syst. Evol. Microbiol.">
        <title>The Global Catalogue of Microorganisms (GCM) 10K type strain sequencing project: providing services to taxonomists for standard genome sequencing and annotation.</title>
        <authorList>
            <consortium name="The Broad Institute Genomics Platform"/>
            <consortium name="The Broad Institute Genome Sequencing Center for Infectious Disease"/>
            <person name="Wu L."/>
            <person name="Ma J."/>
        </authorList>
    </citation>
    <scope>NUCLEOTIDE SEQUENCE [LARGE SCALE GENOMIC DNA]</scope>
    <source>
        <strain evidence="2">CGMCC 4.1434</strain>
    </source>
</reference>
<organism evidence="1 2">
    <name type="scientific">Sporosarcina soli</name>
    <dbReference type="NCBI Taxonomy" id="334736"/>
    <lineage>
        <taxon>Bacteria</taxon>
        <taxon>Bacillati</taxon>
        <taxon>Bacillota</taxon>
        <taxon>Bacilli</taxon>
        <taxon>Bacillales</taxon>
        <taxon>Caryophanaceae</taxon>
        <taxon>Sporosarcina</taxon>
    </lineage>
</organism>
<accession>A0ABW0TDT1</accession>
<evidence type="ECO:0000313" key="2">
    <source>
        <dbReference type="Proteomes" id="UP001596109"/>
    </source>
</evidence>
<evidence type="ECO:0000313" key="1">
    <source>
        <dbReference type="EMBL" id="MFC5587575.1"/>
    </source>
</evidence>
<gene>
    <name evidence="1" type="ORF">ACFPRA_01460</name>
</gene>